<keyword evidence="2" id="KW-0238">DNA-binding</keyword>
<name>A0A561SSJ8_9PSEU</name>
<proteinExistence type="predicted"/>
<evidence type="ECO:0000313" key="5">
    <source>
        <dbReference type="EMBL" id="TWF77812.1"/>
    </source>
</evidence>
<dbReference type="InterPro" id="IPR036390">
    <property type="entry name" value="WH_DNA-bd_sf"/>
</dbReference>
<gene>
    <name evidence="5" type="ORF">FHX44_113727</name>
</gene>
<organism evidence="5 6">
    <name type="scientific">Pseudonocardia hierapolitana</name>
    <dbReference type="NCBI Taxonomy" id="1128676"/>
    <lineage>
        <taxon>Bacteria</taxon>
        <taxon>Bacillati</taxon>
        <taxon>Actinomycetota</taxon>
        <taxon>Actinomycetes</taxon>
        <taxon>Pseudonocardiales</taxon>
        <taxon>Pseudonocardiaceae</taxon>
        <taxon>Pseudonocardia</taxon>
    </lineage>
</organism>
<dbReference type="EMBL" id="VIWU01000001">
    <property type="protein sequence ID" value="TWF77812.1"/>
    <property type="molecule type" value="Genomic_DNA"/>
</dbReference>
<dbReference type="InterPro" id="IPR036388">
    <property type="entry name" value="WH-like_DNA-bd_sf"/>
</dbReference>
<dbReference type="AlphaFoldDB" id="A0A561SSJ8"/>
<sequence>MSMQVIEAMSLGRGDVFDSRCPARGVLDHVTSKWAVLVLVALRGRPLRYSALRRAIGGVSEKMLAQTLRTLETDGFVRREVVPTAPPQVTYSLTDLGQEVTTHLAGLLEWIDTHIPDVQRARAERAAVQAGT</sequence>
<dbReference type="PROSITE" id="PS51118">
    <property type="entry name" value="HTH_HXLR"/>
    <property type="match status" value="1"/>
</dbReference>
<evidence type="ECO:0000256" key="1">
    <source>
        <dbReference type="ARBA" id="ARBA00023015"/>
    </source>
</evidence>
<keyword evidence="3" id="KW-0804">Transcription</keyword>
<keyword evidence="1" id="KW-0805">Transcription regulation</keyword>
<dbReference type="Pfam" id="PF01638">
    <property type="entry name" value="HxlR"/>
    <property type="match status" value="1"/>
</dbReference>
<dbReference type="Proteomes" id="UP000321261">
    <property type="component" value="Unassembled WGS sequence"/>
</dbReference>
<evidence type="ECO:0000313" key="6">
    <source>
        <dbReference type="Proteomes" id="UP000321261"/>
    </source>
</evidence>
<evidence type="ECO:0000256" key="2">
    <source>
        <dbReference type="ARBA" id="ARBA00023125"/>
    </source>
</evidence>
<accession>A0A561SSJ8</accession>
<dbReference type="PANTHER" id="PTHR33204">
    <property type="entry name" value="TRANSCRIPTIONAL REGULATOR, MARR FAMILY"/>
    <property type="match status" value="1"/>
</dbReference>
<reference evidence="5 6" key="1">
    <citation type="submission" date="2019-06" db="EMBL/GenBank/DDBJ databases">
        <title>Sequencing the genomes of 1000 actinobacteria strains.</title>
        <authorList>
            <person name="Klenk H.-P."/>
        </authorList>
    </citation>
    <scope>NUCLEOTIDE SEQUENCE [LARGE SCALE GENOMIC DNA]</scope>
    <source>
        <strain evidence="5 6">DSM 45671</strain>
    </source>
</reference>
<evidence type="ECO:0000256" key="3">
    <source>
        <dbReference type="ARBA" id="ARBA00023163"/>
    </source>
</evidence>
<keyword evidence="6" id="KW-1185">Reference proteome</keyword>
<evidence type="ECO:0000259" key="4">
    <source>
        <dbReference type="PROSITE" id="PS51118"/>
    </source>
</evidence>
<dbReference type="PANTHER" id="PTHR33204:SF37">
    <property type="entry name" value="HTH-TYPE TRANSCRIPTIONAL REGULATOR YODB"/>
    <property type="match status" value="1"/>
</dbReference>
<feature type="domain" description="HTH hxlR-type" evidence="4">
    <location>
        <begin position="21"/>
        <end position="119"/>
    </location>
</feature>
<protein>
    <submittedName>
        <fullName evidence="5">HxlR family transcriptional regulator</fullName>
    </submittedName>
</protein>
<dbReference type="GO" id="GO:0003677">
    <property type="term" value="F:DNA binding"/>
    <property type="evidence" value="ECO:0007669"/>
    <property type="project" value="UniProtKB-KW"/>
</dbReference>
<dbReference type="InterPro" id="IPR002577">
    <property type="entry name" value="HTH_HxlR"/>
</dbReference>
<comment type="caution">
    <text evidence="5">The sequence shown here is derived from an EMBL/GenBank/DDBJ whole genome shotgun (WGS) entry which is preliminary data.</text>
</comment>
<dbReference type="SUPFAM" id="SSF46785">
    <property type="entry name" value="Winged helix' DNA-binding domain"/>
    <property type="match status" value="1"/>
</dbReference>
<dbReference type="Gene3D" id="1.10.10.10">
    <property type="entry name" value="Winged helix-like DNA-binding domain superfamily/Winged helix DNA-binding domain"/>
    <property type="match status" value="1"/>
</dbReference>